<organism evidence="1 2">
    <name type="scientific">Octopus sinensis</name>
    <name type="common">East Asian common octopus</name>
    <dbReference type="NCBI Taxonomy" id="2607531"/>
    <lineage>
        <taxon>Eukaryota</taxon>
        <taxon>Metazoa</taxon>
        <taxon>Spiralia</taxon>
        <taxon>Lophotrochozoa</taxon>
        <taxon>Mollusca</taxon>
        <taxon>Cephalopoda</taxon>
        <taxon>Coleoidea</taxon>
        <taxon>Octopodiformes</taxon>
        <taxon>Octopoda</taxon>
        <taxon>Incirrata</taxon>
        <taxon>Octopodidae</taxon>
        <taxon>Octopus</taxon>
    </lineage>
</organism>
<dbReference type="AlphaFoldDB" id="A0A7E6FMN6"/>
<evidence type="ECO:0000313" key="1">
    <source>
        <dbReference type="Proteomes" id="UP000515154"/>
    </source>
</evidence>
<dbReference type="Proteomes" id="UP000515154">
    <property type="component" value="Linkage group LG1"/>
</dbReference>
<reference evidence="2" key="1">
    <citation type="submission" date="2025-08" db="UniProtKB">
        <authorList>
            <consortium name="RefSeq"/>
        </authorList>
    </citation>
    <scope>IDENTIFICATION</scope>
</reference>
<accession>A0A7E6FMN6</accession>
<dbReference type="KEGG" id="osn:118767727"/>
<proteinExistence type="predicted"/>
<evidence type="ECO:0000313" key="2">
    <source>
        <dbReference type="RefSeq" id="XP_036368685.1"/>
    </source>
</evidence>
<sequence length="111" mass="12863">MCTLLHEVLNQLAPEFRYISKTYCRGLSPKIPTLCKCATFCRKDTFSRKNKMNTLVSLSVTVYLILPREFSLKDISAERFLIQNSQNTIREHIFKCQLESPPVFGNTLLIF</sequence>
<keyword evidence="1" id="KW-1185">Reference proteome</keyword>
<gene>
    <name evidence="2" type="primary">LOC118767727</name>
</gene>
<name>A0A7E6FMN6_9MOLL</name>
<dbReference type="RefSeq" id="XP_036368685.1">
    <property type="nucleotide sequence ID" value="XM_036512792.1"/>
</dbReference>
<protein>
    <submittedName>
        <fullName evidence="2">Uncharacterized protein LOC118767727</fullName>
    </submittedName>
</protein>